<evidence type="ECO:0000313" key="1">
    <source>
        <dbReference type="EMBL" id="CAG7651836.1"/>
    </source>
</evidence>
<protein>
    <submittedName>
        <fullName evidence="1">Uncharacterized protein</fullName>
    </submittedName>
</protein>
<accession>A0A916K7W1</accession>
<dbReference type="RefSeq" id="WP_218096061.1">
    <property type="nucleotide sequence ID" value="NZ_CAJVAS010000064.1"/>
</dbReference>
<keyword evidence="2" id="KW-1185">Reference proteome</keyword>
<comment type="caution">
    <text evidence="1">The sequence shown here is derived from an EMBL/GenBank/DDBJ whole genome shotgun (WGS) entry which is preliminary data.</text>
</comment>
<dbReference type="EMBL" id="CAJVAS010000064">
    <property type="protein sequence ID" value="CAG7651836.1"/>
    <property type="molecule type" value="Genomic_DNA"/>
</dbReference>
<gene>
    <name evidence="1" type="ORF">PAESOLCIP111_06401</name>
</gene>
<dbReference type="AlphaFoldDB" id="A0A916K7W1"/>
<reference evidence="1" key="1">
    <citation type="submission" date="2021-06" db="EMBL/GenBank/DDBJ databases">
        <authorList>
            <person name="Criscuolo A."/>
        </authorList>
    </citation>
    <scope>NUCLEOTIDE SEQUENCE</scope>
    <source>
        <strain evidence="1">CIP111600</strain>
    </source>
</reference>
<name>A0A916K7W1_9BACL</name>
<proteinExistence type="predicted"/>
<evidence type="ECO:0000313" key="2">
    <source>
        <dbReference type="Proteomes" id="UP000693672"/>
    </source>
</evidence>
<dbReference type="Proteomes" id="UP000693672">
    <property type="component" value="Unassembled WGS sequence"/>
</dbReference>
<organism evidence="1 2">
    <name type="scientific">Paenibacillus solanacearum</name>
    <dbReference type="NCBI Taxonomy" id="2048548"/>
    <lineage>
        <taxon>Bacteria</taxon>
        <taxon>Bacillati</taxon>
        <taxon>Bacillota</taxon>
        <taxon>Bacilli</taxon>
        <taxon>Bacillales</taxon>
        <taxon>Paenibacillaceae</taxon>
        <taxon>Paenibacillus</taxon>
    </lineage>
</organism>
<sequence>MDYTMAECLQDYYSPLDRTKIMHWKGKTYIAHPTRAEGFYAIECETYEGQPFQRIIIQTRDTDYIFR</sequence>